<dbReference type="EMBL" id="NMUH01001581">
    <property type="protein sequence ID" value="MQL93612.1"/>
    <property type="molecule type" value="Genomic_DNA"/>
</dbReference>
<evidence type="ECO:0000256" key="1">
    <source>
        <dbReference type="SAM" id="MobiDB-lite"/>
    </source>
</evidence>
<accession>A0A843V5R8</accession>
<name>A0A843V5R8_COLES</name>
<proteinExistence type="predicted"/>
<feature type="compositionally biased region" description="Basic and acidic residues" evidence="1">
    <location>
        <begin position="9"/>
        <end position="28"/>
    </location>
</feature>
<evidence type="ECO:0000313" key="2">
    <source>
        <dbReference type="EMBL" id="MQL93612.1"/>
    </source>
</evidence>
<protein>
    <submittedName>
        <fullName evidence="2">Uncharacterized protein</fullName>
    </submittedName>
</protein>
<feature type="compositionally biased region" description="Basic and acidic residues" evidence="1">
    <location>
        <begin position="51"/>
        <end position="62"/>
    </location>
</feature>
<dbReference type="AlphaFoldDB" id="A0A843V5R8"/>
<gene>
    <name evidence="2" type="ORF">Taro_026259</name>
</gene>
<feature type="compositionally biased region" description="Polar residues" evidence="1">
    <location>
        <begin position="78"/>
        <end position="87"/>
    </location>
</feature>
<organism evidence="2 3">
    <name type="scientific">Colocasia esculenta</name>
    <name type="common">Wild taro</name>
    <name type="synonym">Arum esculentum</name>
    <dbReference type="NCBI Taxonomy" id="4460"/>
    <lineage>
        <taxon>Eukaryota</taxon>
        <taxon>Viridiplantae</taxon>
        <taxon>Streptophyta</taxon>
        <taxon>Embryophyta</taxon>
        <taxon>Tracheophyta</taxon>
        <taxon>Spermatophyta</taxon>
        <taxon>Magnoliopsida</taxon>
        <taxon>Liliopsida</taxon>
        <taxon>Araceae</taxon>
        <taxon>Aroideae</taxon>
        <taxon>Colocasieae</taxon>
        <taxon>Colocasia</taxon>
    </lineage>
</organism>
<dbReference type="Proteomes" id="UP000652761">
    <property type="component" value="Unassembled WGS sequence"/>
</dbReference>
<keyword evidence="3" id="KW-1185">Reference proteome</keyword>
<reference evidence="2" key="1">
    <citation type="submission" date="2017-07" db="EMBL/GenBank/DDBJ databases">
        <title>Taro Niue Genome Assembly and Annotation.</title>
        <authorList>
            <person name="Atibalentja N."/>
            <person name="Keating K."/>
            <person name="Fields C.J."/>
        </authorList>
    </citation>
    <scope>NUCLEOTIDE SEQUENCE</scope>
    <source>
        <strain evidence="2">Niue_2</strain>
        <tissue evidence="2">Leaf</tissue>
    </source>
</reference>
<sequence>MRKQTRRHTLVETKELTEHRSNRMRPESHNTSTNILDLHEVGKEQPGVTPRDTKQPSEKEHLTTGTATSELHEVEGPQTESPYTSDTPRVPPRTAPRNGLQKLQLGACKRHPKRTRRAETTKHGPRGQTNQAHRTRHG</sequence>
<feature type="region of interest" description="Disordered" evidence="1">
    <location>
        <begin position="1"/>
        <end position="138"/>
    </location>
</feature>
<evidence type="ECO:0000313" key="3">
    <source>
        <dbReference type="Proteomes" id="UP000652761"/>
    </source>
</evidence>
<comment type="caution">
    <text evidence="2">The sequence shown here is derived from an EMBL/GenBank/DDBJ whole genome shotgun (WGS) entry which is preliminary data.</text>
</comment>